<dbReference type="InterPro" id="IPR011009">
    <property type="entry name" value="Kinase-like_dom_sf"/>
</dbReference>
<dbReference type="GO" id="GO:0005524">
    <property type="term" value="F:ATP binding"/>
    <property type="evidence" value="ECO:0007669"/>
    <property type="project" value="InterPro"/>
</dbReference>
<dbReference type="InterPro" id="IPR005337">
    <property type="entry name" value="RapZ-like"/>
</dbReference>
<name>A0A399SVH1_9BACT</name>
<evidence type="ECO:0000259" key="2">
    <source>
        <dbReference type="Pfam" id="PF22740"/>
    </source>
</evidence>
<dbReference type="Pfam" id="PF22740">
    <property type="entry name" value="PapZ_C"/>
    <property type="match status" value="1"/>
</dbReference>
<reference evidence="3 4" key="1">
    <citation type="submission" date="2018-08" db="EMBL/GenBank/DDBJ databases">
        <title>Pallidiluteibacterium maritimus gen. nov., sp. nov., isolated from coastal sediment.</title>
        <authorList>
            <person name="Zhou L.Y."/>
        </authorList>
    </citation>
    <scope>NUCLEOTIDE SEQUENCE [LARGE SCALE GENOMIC DNA]</scope>
    <source>
        <strain evidence="3 4">XSD2</strain>
    </source>
</reference>
<keyword evidence="3" id="KW-0808">Transferase</keyword>
<dbReference type="InterPro" id="IPR053931">
    <property type="entry name" value="RapZ_C"/>
</dbReference>
<evidence type="ECO:0000313" key="4">
    <source>
        <dbReference type="Proteomes" id="UP000265926"/>
    </source>
</evidence>
<gene>
    <name evidence="3" type="ORF">D1614_17485</name>
</gene>
<dbReference type="GO" id="GO:0016740">
    <property type="term" value="F:transferase activity"/>
    <property type="evidence" value="ECO:0007669"/>
    <property type="project" value="UniProtKB-KW"/>
</dbReference>
<dbReference type="PANTHER" id="PTHR30448:SF0">
    <property type="entry name" value="RNASE ADAPTER PROTEIN RAPZ"/>
    <property type="match status" value="1"/>
</dbReference>
<dbReference type="Gene3D" id="3.90.1200.10">
    <property type="match status" value="1"/>
</dbReference>
<evidence type="ECO:0000313" key="3">
    <source>
        <dbReference type="EMBL" id="RIJ46789.1"/>
    </source>
</evidence>
<organism evidence="3 4">
    <name type="scientific">Maribellus luteus</name>
    <dbReference type="NCBI Taxonomy" id="2305463"/>
    <lineage>
        <taxon>Bacteria</taxon>
        <taxon>Pseudomonadati</taxon>
        <taxon>Bacteroidota</taxon>
        <taxon>Bacteroidia</taxon>
        <taxon>Marinilabiliales</taxon>
        <taxon>Prolixibacteraceae</taxon>
        <taxon>Maribellus</taxon>
    </lineage>
</organism>
<feature type="domain" description="RapZ C-terminal" evidence="2">
    <location>
        <begin position="324"/>
        <end position="447"/>
    </location>
</feature>
<dbReference type="InterPro" id="IPR002575">
    <property type="entry name" value="Aminoglycoside_PTrfase"/>
</dbReference>
<dbReference type="Gene3D" id="3.30.200.20">
    <property type="entry name" value="Phosphorylase Kinase, domain 1"/>
    <property type="match status" value="1"/>
</dbReference>
<protein>
    <submittedName>
        <fullName evidence="3">Phosphotransferase enzyme family protein</fullName>
    </submittedName>
</protein>
<dbReference type="OrthoDB" id="9784461at2"/>
<keyword evidence="4" id="KW-1185">Reference proteome</keyword>
<comment type="caution">
    <text evidence="3">The sequence shown here is derived from an EMBL/GenBank/DDBJ whole genome shotgun (WGS) entry which is preliminary data.</text>
</comment>
<dbReference type="PANTHER" id="PTHR30448">
    <property type="entry name" value="RNASE ADAPTER PROTEIN RAPZ"/>
    <property type="match status" value="1"/>
</dbReference>
<dbReference type="EMBL" id="QWGR01000012">
    <property type="protein sequence ID" value="RIJ46789.1"/>
    <property type="molecule type" value="Genomic_DNA"/>
</dbReference>
<dbReference type="AlphaFoldDB" id="A0A399SVH1"/>
<dbReference type="Proteomes" id="UP000265926">
    <property type="component" value="Unassembled WGS sequence"/>
</dbReference>
<feature type="domain" description="Aminoglycoside phosphotransferase" evidence="1">
    <location>
        <begin position="30"/>
        <end position="228"/>
    </location>
</feature>
<dbReference type="SUPFAM" id="SSF56112">
    <property type="entry name" value="Protein kinase-like (PK-like)"/>
    <property type="match status" value="1"/>
</dbReference>
<sequence>MLPQSGSYREYARMGNATRTVIGAFNNDVKENTAFLSFSNHLYNKGIKVPKVYAVSSDLKKYLVQDLGDTTLFGYLTQVREKEGFSENIISQYKKVLSALPKIQIIAGKDIDYSVCYPREAFDKQSMMWDLNYFKYYFLKLAKISFDEQALEDDFQQFSNYLLSASSKYFLYRDFQSRNVMLKDDDVYFIDYQGGRLGALQYDLASLLYDGKADIPESVRQQLFDFYISELKKYMKVDEERFTAYFKGFVLIRIMQAMGAYGFRGFYEKKEHFLKSIPFALKNLELLLKDLKLPVELPELVNVLKQLSKSEVLKEIGQSKSDLTIRITSFSYKKGIPEDPSGNGGGYVFDCRAIHNPGRYEEYKKLSGKDVAVQEFLEQKSEMGLFLESAKNLVEQSVKVYLERGFTDLSVSFGCTGGQHRSVYSADKLAEFLQNNYPVNVVVVHRERDNWR</sequence>
<proteinExistence type="predicted"/>
<evidence type="ECO:0000259" key="1">
    <source>
        <dbReference type="Pfam" id="PF01636"/>
    </source>
</evidence>
<dbReference type="Pfam" id="PF01636">
    <property type="entry name" value="APH"/>
    <property type="match status" value="1"/>
</dbReference>
<accession>A0A399SVH1</accession>